<keyword evidence="2" id="KW-1185">Reference proteome</keyword>
<feature type="non-terminal residue" evidence="1">
    <location>
        <position position="40"/>
    </location>
</feature>
<feature type="non-terminal residue" evidence="1">
    <location>
        <position position="1"/>
    </location>
</feature>
<name>A0ABN7XND5_GIGMA</name>
<reference evidence="1 2" key="1">
    <citation type="submission" date="2021-06" db="EMBL/GenBank/DDBJ databases">
        <authorList>
            <person name="Kallberg Y."/>
            <person name="Tangrot J."/>
            <person name="Rosling A."/>
        </authorList>
    </citation>
    <scope>NUCLEOTIDE SEQUENCE [LARGE SCALE GENOMIC DNA]</scope>
    <source>
        <strain evidence="1 2">120-4 pot B 10/14</strain>
    </source>
</reference>
<sequence length="40" mass="4448">KEALRNGTCSSLEHIYICKKLLINGKGKDLNLHNNLIPVS</sequence>
<proteinExistence type="predicted"/>
<organism evidence="1 2">
    <name type="scientific">Gigaspora margarita</name>
    <dbReference type="NCBI Taxonomy" id="4874"/>
    <lineage>
        <taxon>Eukaryota</taxon>
        <taxon>Fungi</taxon>
        <taxon>Fungi incertae sedis</taxon>
        <taxon>Mucoromycota</taxon>
        <taxon>Glomeromycotina</taxon>
        <taxon>Glomeromycetes</taxon>
        <taxon>Diversisporales</taxon>
        <taxon>Gigasporaceae</taxon>
        <taxon>Gigaspora</taxon>
    </lineage>
</organism>
<evidence type="ECO:0000313" key="1">
    <source>
        <dbReference type="EMBL" id="CAG8856550.1"/>
    </source>
</evidence>
<accession>A0ABN7XND5</accession>
<gene>
    <name evidence="1" type="ORF">GMARGA_LOCUS45371</name>
</gene>
<evidence type="ECO:0000313" key="2">
    <source>
        <dbReference type="Proteomes" id="UP000789901"/>
    </source>
</evidence>
<dbReference type="EMBL" id="CAJVQB010161245">
    <property type="protein sequence ID" value="CAG8856550.1"/>
    <property type="molecule type" value="Genomic_DNA"/>
</dbReference>
<comment type="caution">
    <text evidence="1">The sequence shown here is derived from an EMBL/GenBank/DDBJ whole genome shotgun (WGS) entry which is preliminary data.</text>
</comment>
<dbReference type="Proteomes" id="UP000789901">
    <property type="component" value="Unassembled WGS sequence"/>
</dbReference>
<protein>
    <submittedName>
        <fullName evidence="1">15686_t:CDS:1</fullName>
    </submittedName>
</protein>